<organism evidence="1 2">
    <name type="scientific">Aquiflexum balticum DSM 16537</name>
    <dbReference type="NCBI Taxonomy" id="758820"/>
    <lineage>
        <taxon>Bacteria</taxon>
        <taxon>Pseudomonadati</taxon>
        <taxon>Bacteroidota</taxon>
        <taxon>Cytophagia</taxon>
        <taxon>Cytophagales</taxon>
        <taxon>Cyclobacteriaceae</taxon>
        <taxon>Aquiflexum</taxon>
    </lineage>
</organism>
<dbReference type="Proteomes" id="UP000192333">
    <property type="component" value="Chromosome I"/>
</dbReference>
<protein>
    <submittedName>
        <fullName evidence="1">Uncharacterized protein</fullName>
    </submittedName>
</protein>
<keyword evidence="2" id="KW-1185">Reference proteome</keyword>
<dbReference type="RefSeq" id="WP_084122704.1">
    <property type="nucleotide sequence ID" value="NZ_LT838813.1"/>
</dbReference>
<sequence length="225" mass="25713">MKFQIKINSFKTLDEVSDYWSTADYIELLSLFGFPDAESSDEDSLRELLMMAITDFEPNEAAAIVLEYKLSDDLNKGQIEQISNDMLLDKIAEEYPEINLHGTLFHINQLLYKAFNGKFPNTKASQFECTITPLGKDEDIELTKEVTLKLLSEGLSDSNLIKRLFGDKMTGATPFPEAEDILWDLTSNDGQNFKILTSEYWLSEDDLIAEEFEGNYEKPEETDED</sequence>
<accession>A0A1W2HA19</accession>
<dbReference type="STRING" id="758820.SAMN00777080_4390"/>
<evidence type="ECO:0000313" key="2">
    <source>
        <dbReference type="Proteomes" id="UP000192333"/>
    </source>
</evidence>
<reference evidence="2" key="1">
    <citation type="submission" date="2017-04" db="EMBL/GenBank/DDBJ databases">
        <authorList>
            <person name="Varghese N."/>
            <person name="Submissions S."/>
        </authorList>
    </citation>
    <scope>NUCLEOTIDE SEQUENCE [LARGE SCALE GENOMIC DNA]</scope>
    <source>
        <strain evidence="2">DSM 16537</strain>
    </source>
</reference>
<evidence type="ECO:0000313" key="1">
    <source>
        <dbReference type="EMBL" id="SMD45727.1"/>
    </source>
</evidence>
<dbReference type="EMBL" id="LT838813">
    <property type="protein sequence ID" value="SMD45727.1"/>
    <property type="molecule type" value="Genomic_DNA"/>
</dbReference>
<gene>
    <name evidence="1" type="ORF">SAMN00777080_4390</name>
</gene>
<name>A0A1W2HA19_9BACT</name>
<proteinExistence type="predicted"/>
<dbReference type="AlphaFoldDB" id="A0A1W2HA19"/>
<dbReference type="OrthoDB" id="1118033at2"/>